<dbReference type="EMBL" id="JAPEUX010000004">
    <property type="protein sequence ID" value="KAJ4353215.1"/>
    <property type="molecule type" value="Genomic_DNA"/>
</dbReference>
<dbReference type="PANTHER" id="PTHR24166:SF48">
    <property type="entry name" value="PROTEIN VAPYRIN"/>
    <property type="match status" value="1"/>
</dbReference>
<evidence type="ECO:0000256" key="3">
    <source>
        <dbReference type="PROSITE-ProRule" id="PRU00023"/>
    </source>
</evidence>
<evidence type="ECO:0000313" key="5">
    <source>
        <dbReference type="EMBL" id="KAJ4353215.1"/>
    </source>
</evidence>
<protein>
    <recommendedName>
        <fullName evidence="7">Ankyrin</fullName>
    </recommendedName>
</protein>
<evidence type="ECO:0000256" key="1">
    <source>
        <dbReference type="ARBA" id="ARBA00022737"/>
    </source>
</evidence>
<dbReference type="SMART" id="SM00248">
    <property type="entry name" value="ANK"/>
    <property type="match status" value="15"/>
</dbReference>
<evidence type="ECO:0000313" key="6">
    <source>
        <dbReference type="Proteomes" id="UP001140513"/>
    </source>
</evidence>
<dbReference type="InterPro" id="IPR050889">
    <property type="entry name" value="Dendritic_Spine_Reg/Scaffold"/>
</dbReference>
<dbReference type="AlphaFoldDB" id="A0A9W8XJW1"/>
<dbReference type="InterPro" id="IPR036770">
    <property type="entry name" value="Ankyrin_rpt-contain_sf"/>
</dbReference>
<dbReference type="Proteomes" id="UP001140513">
    <property type="component" value="Unassembled WGS sequence"/>
</dbReference>
<keyword evidence="1" id="KW-0677">Repeat</keyword>
<dbReference type="RefSeq" id="XP_056070989.1">
    <property type="nucleotide sequence ID" value="XM_056213722.1"/>
</dbReference>
<evidence type="ECO:0008006" key="7">
    <source>
        <dbReference type="Google" id="ProtNLM"/>
    </source>
</evidence>
<dbReference type="PANTHER" id="PTHR24166">
    <property type="entry name" value="ROLLING PEBBLES, ISOFORM B"/>
    <property type="match status" value="1"/>
</dbReference>
<dbReference type="SUPFAM" id="SSF48403">
    <property type="entry name" value="Ankyrin repeat"/>
    <property type="match status" value="3"/>
</dbReference>
<sequence length="705" mass="76082">MSALNLASHFGHAEIVEMLIAAGADVEARSDDPEGCTPLMSAACADEAEVVKKLIEHGADLHAIAADGNSVLDVALLHRCPEAVGVLLEAIGGEEYPKESVAVQFAMAREHATVKALMATASVMYSYMEVQEGEPNKHAWIGWVLKQGGTLVERLAMAKMLRAALEKHDVDMVKAVVHHGCDVNRRLESGTTPLGMAVTKRYLDIVQVLLEAGADPNQAMSESGKRKGPGMTPFDYAVVNMRDKNDEQLVTTLLNSGRCRINQGVDLNWTAFSFVLGQTKDPSRAWNAAPDLAEQMVMSIESVDEDRDANGFTLLHVATHHQDLRMIDLLLDRGADIEAKANGGVTPFFLACEHDPYFGLQLIRRGANLKAKTHETNASALHVMAAKGRSFCPPLIEMGLDINEQTLKGHTPLACALSWGHEALALTLMEEGAHVNWKTDRNHTALHFAARNGLNNVLAKILEQEIDVNAADTRGWLSLHEACASGNTAVVAQLLDAGADIERPLPDGNRPLHCALINEKEDIALLLLERGADFTALASKKRTPLHLAADHDLPHAADALLSLTECSTIEAVDDETWTPLCSSSPAIADMLIRAGADIHYADKDGWTPLHQAVCSGDTGVAVSLVHAGASLDARTTDDGLTVRERAVDMWSWSEARRLVRPGLLRMAAARREGRPRREAAGGEEVEEPEDLGGPFEVIGGDSIPP</sequence>
<comment type="caution">
    <text evidence="5">The sequence shown here is derived from an EMBL/GenBank/DDBJ whole genome shotgun (WGS) entry which is preliminary data.</text>
</comment>
<reference evidence="5" key="1">
    <citation type="submission" date="2022-10" db="EMBL/GenBank/DDBJ databases">
        <title>Tapping the CABI collections for fungal endophytes: first genome assemblies for Collariella, Neodidymelliopsis, Ascochyta clinopodiicola, Didymella pomorum, Didymosphaeria variabile, Neocosmospora piperis and Neocucurbitaria cava.</title>
        <authorList>
            <person name="Hill R."/>
        </authorList>
    </citation>
    <scope>NUCLEOTIDE SEQUENCE</scope>
    <source>
        <strain evidence="5">IMI 356815</strain>
    </source>
</reference>
<organism evidence="5 6">
    <name type="scientific">Didymosphaeria variabile</name>
    <dbReference type="NCBI Taxonomy" id="1932322"/>
    <lineage>
        <taxon>Eukaryota</taxon>
        <taxon>Fungi</taxon>
        <taxon>Dikarya</taxon>
        <taxon>Ascomycota</taxon>
        <taxon>Pezizomycotina</taxon>
        <taxon>Dothideomycetes</taxon>
        <taxon>Pleosporomycetidae</taxon>
        <taxon>Pleosporales</taxon>
        <taxon>Massarineae</taxon>
        <taxon>Didymosphaeriaceae</taxon>
        <taxon>Didymosphaeria</taxon>
    </lineage>
</organism>
<proteinExistence type="predicted"/>
<feature type="compositionally biased region" description="Basic and acidic residues" evidence="4">
    <location>
        <begin position="669"/>
        <end position="680"/>
    </location>
</feature>
<keyword evidence="6" id="KW-1185">Reference proteome</keyword>
<keyword evidence="2 3" id="KW-0040">ANK repeat</keyword>
<feature type="repeat" description="ANK" evidence="3">
    <location>
        <begin position="441"/>
        <end position="473"/>
    </location>
</feature>
<feature type="repeat" description="ANK" evidence="3">
    <location>
        <begin position="1"/>
        <end position="31"/>
    </location>
</feature>
<dbReference type="OrthoDB" id="3673852at2759"/>
<feature type="compositionally biased region" description="Acidic residues" evidence="4">
    <location>
        <begin position="681"/>
        <end position="690"/>
    </location>
</feature>
<dbReference type="PROSITE" id="PS50297">
    <property type="entry name" value="ANK_REP_REGION"/>
    <property type="match status" value="9"/>
</dbReference>
<dbReference type="InterPro" id="IPR002110">
    <property type="entry name" value="Ankyrin_rpt"/>
</dbReference>
<feature type="repeat" description="ANK" evidence="3">
    <location>
        <begin position="310"/>
        <end position="342"/>
    </location>
</feature>
<feature type="repeat" description="ANK" evidence="3">
    <location>
        <begin position="507"/>
        <end position="539"/>
    </location>
</feature>
<dbReference type="PROSITE" id="PS50088">
    <property type="entry name" value="ANK_REPEAT"/>
    <property type="match status" value="9"/>
</dbReference>
<evidence type="ECO:0000256" key="4">
    <source>
        <dbReference type="SAM" id="MobiDB-lite"/>
    </source>
</evidence>
<accession>A0A9W8XJW1</accession>
<name>A0A9W8XJW1_9PLEO</name>
<feature type="repeat" description="ANK" evidence="3">
    <location>
        <begin position="474"/>
        <end position="502"/>
    </location>
</feature>
<dbReference type="Gene3D" id="1.25.40.20">
    <property type="entry name" value="Ankyrin repeat-containing domain"/>
    <property type="match status" value="6"/>
</dbReference>
<dbReference type="Pfam" id="PF00023">
    <property type="entry name" value="Ank"/>
    <property type="match status" value="2"/>
</dbReference>
<feature type="repeat" description="ANK" evidence="3">
    <location>
        <begin position="604"/>
        <end position="636"/>
    </location>
</feature>
<feature type="repeat" description="ANK" evidence="3">
    <location>
        <begin position="189"/>
        <end position="221"/>
    </location>
</feature>
<feature type="repeat" description="ANK" evidence="3">
    <location>
        <begin position="34"/>
        <end position="66"/>
    </location>
</feature>
<evidence type="ECO:0000256" key="2">
    <source>
        <dbReference type="ARBA" id="ARBA00023043"/>
    </source>
</evidence>
<gene>
    <name evidence="5" type="ORF">N0V89_004942</name>
</gene>
<dbReference type="Pfam" id="PF12796">
    <property type="entry name" value="Ank_2"/>
    <property type="match status" value="3"/>
</dbReference>
<feature type="region of interest" description="Disordered" evidence="4">
    <location>
        <begin position="669"/>
        <end position="705"/>
    </location>
</feature>
<feature type="repeat" description="ANK" evidence="3">
    <location>
        <begin position="408"/>
        <end position="440"/>
    </location>
</feature>
<dbReference type="GeneID" id="80908472"/>